<evidence type="ECO:0000259" key="5">
    <source>
        <dbReference type="Pfam" id="PF00724"/>
    </source>
</evidence>
<proteinExistence type="inferred from homology"/>
<evidence type="ECO:0000256" key="3">
    <source>
        <dbReference type="ARBA" id="ARBA00022643"/>
    </source>
</evidence>
<keyword evidence="7" id="KW-1185">Reference proteome</keyword>
<dbReference type="PANTHER" id="PTHR43656">
    <property type="entry name" value="BINDING OXIDOREDUCTASE, PUTATIVE (AFU_ORTHOLOGUE AFUA_2G08260)-RELATED"/>
    <property type="match status" value="1"/>
</dbReference>
<dbReference type="InterPro" id="IPR013785">
    <property type="entry name" value="Aldolase_TIM"/>
</dbReference>
<dbReference type="GO" id="GO:0016491">
    <property type="term" value="F:oxidoreductase activity"/>
    <property type="evidence" value="ECO:0007669"/>
    <property type="project" value="UniProtKB-KW"/>
</dbReference>
<dbReference type="PANTHER" id="PTHR43656:SF2">
    <property type="entry name" value="BINDING OXIDOREDUCTASE, PUTATIVE (AFU_ORTHOLOGUE AFUA_2G08260)-RELATED"/>
    <property type="match status" value="1"/>
</dbReference>
<dbReference type="GO" id="GO:0010181">
    <property type="term" value="F:FMN binding"/>
    <property type="evidence" value="ECO:0007669"/>
    <property type="project" value="InterPro"/>
</dbReference>
<name>A0A0D2FBT7_9EURO</name>
<evidence type="ECO:0000256" key="1">
    <source>
        <dbReference type="ARBA" id="ARBA00005979"/>
    </source>
</evidence>
<protein>
    <recommendedName>
        <fullName evidence="5">NADH:flavin oxidoreductase/NADH oxidase N-terminal domain-containing protein</fullName>
    </recommendedName>
</protein>
<organism evidence="6 7">
    <name type="scientific">Phialophora macrospora</name>
    <dbReference type="NCBI Taxonomy" id="1851006"/>
    <lineage>
        <taxon>Eukaryota</taxon>
        <taxon>Fungi</taxon>
        <taxon>Dikarya</taxon>
        <taxon>Ascomycota</taxon>
        <taxon>Pezizomycotina</taxon>
        <taxon>Eurotiomycetes</taxon>
        <taxon>Chaetothyriomycetidae</taxon>
        <taxon>Chaetothyriales</taxon>
        <taxon>Herpotrichiellaceae</taxon>
        <taxon>Phialophora</taxon>
    </lineage>
</organism>
<keyword evidence="2" id="KW-0285">Flavoprotein</keyword>
<dbReference type="Gene3D" id="3.20.20.70">
    <property type="entry name" value="Aldolase class I"/>
    <property type="match status" value="1"/>
</dbReference>
<dbReference type="EMBL" id="KN846961">
    <property type="protein sequence ID" value="KIW64350.1"/>
    <property type="molecule type" value="Genomic_DNA"/>
</dbReference>
<dbReference type="Pfam" id="PF00724">
    <property type="entry name" value="Oxidored_FMN"/>
    <property type="match status" value="1"/>
</dbReference>
<accession>A0A0D2FBT7</accession>
<gene>
    <name evidence="6" type="ORF">PV04_09292</name>
</gene>
<reference evidence="6 7" key="1">
    <citation type="submission" date="2015-01" db="EMBL/GenBank/DDBJ databases">
        <title>The Genome Sequence of Capronia semiimmersa CBS27337.</title>
        <authorList>
            <consortium name="The Broad Institute Genomics Platform"/>
            <person name="Cuomo C."/>
            <person name="de Hoog S."/>
            <person name="Gorbushina A."/>
            <person name="Stielow B."/>
            <person name="Teixiera M."/>
            <person name="Abouelleil A."/>
            <person name="Chapman S.B."/>
            <person name="Priest M."/>
            <person name="Young S.K."/>
            <person name="Wortman J."/>
            <person name="Nusbaum C."/>
            <person name="Birren B."/>
        </authorList>
    </citation>
    <scope>NUCLEOTIDE SEQUENCE [LARGE SCALE GENOMIC DNA]</scope>
    <source>
        <strain evidence="6 7">CBS 27337</strain>
    </source>
</reference>
<keyword evidence="4" id="KW-0560">Oxidoreductase</keyword>
<evidence type="ECO:0000313" key="7">
    <source>
        <dbReference type="Proteomes" id="UP000054266"/>
    </source>
</evidence>
<evidence type="ECO:0000256" key="4">
    <source>
        <dbReference type="ARBA" id="ARBA00023002"/>
    </source>
</evidence>
<evidence type="ECO:0000313" key="6">
    <source>
        <dbReference type="EMBL" id="KIW64350.1"/>
    </source>
</evidence>
<dbReference type="InterPro" id="IPR051799">
    <property type="entry name" value="NADH_flavin_oxidoreductase"/>
</dbReference>
<dbReference type="STRING" id="5601.A0A0D2FBT7"/>
<keyword evidence="3" id="KW-0288">FMN</keyword>
<dbReference type="SUPFAM" id="SSF51395">
    <property type="entry name" value="FMN-linked oxidoreductases"/>
    <property type="match status" value="1"/>
</dbReference>
<dbReference type="InterPro" id="IPR001155">
    <property type="entry name" value="OxRdtase_FMN_N"/>
</dbReference>
<feature type="domain" description="NADH:flavin oxidoreductase/NADH oxidase N-terminal" evidence="5">
    <location>
        <begin position="14"/>
        <end position="366"/>
    </location>
</feature>
<comment type="similarity">
    <text evidence="1">Belongs to the NADH:flavin oxidoreductase/NADH oxidase family.</text>
</comment>
<sequence length="434" mass="46389">MLLSTEITLPCGLRLSNRLCKAAMAESMAPSHDPSEKFVNAYGKWADGGWGMILTGNVQVSDVYLGGPEDVAIPSSEKSSQPSEAVPEAWKSWAKACQRQGTPTIVQLCHPGRQSALGAGNRSIFAKTVAPSAVKMDFGPSLMERLAVAFIFGTPRELTAQEISGEGGVVDQFAAAAKQSFEAGFKGVQIHGAHGYLLAQFLSPETNRRTDDFGGTPQKRTEIVLRIIRAIRNATSKEFCIGIKLNSVDAASSESVSDVIDQIRLIVECGIDFIEISGGTYEKPRMMAEPTTAAATPPSKNATEPSARESFFLDFANTVRQAFPELVLMVTGGFRTRVGMEAALKSGACDLIGIARPAAVLPSLPKDIILNPAEVSDEEAQVSLAPLRLPWLFRQLPVKQVGAGVQSKYYASQIQRMGAGLLPIDTSLTVSKSG</sequence>
<dbReference type="HOGENOM" id="CLU_012153_6_2_1"/>
<evidence type="ECO:0000256" key="2">
    <source>
        <dbReference type="ARBA" id="ARBA00022630"/>
    </source>
</evidence>
<dbReference type="Proteomes" id="UP000054266">
    <property type="component" value="Unassembled WGS sequence"/>
</dbReference>
<dbReference type="AlphaFoldDB" id="A0A0D2FBT7"/>